<dbReference type="Proteomes" id="UP000054845">
    <property type="component" value="Unassembled WGS sequence"/>
</dbReference>
<reference evidence="2 3" key="1">
    <citation type="submission" date="2014-09" db="EMBL/GenBank/DDBJ databases">
        <authorList>
            <person name="Magalhaes I.L.F."/>
            <person name="Oliveira U."/>
            <person name="Santos F.R."/>
            <person name="Vidigal T.H.D.A."/>
            <person name="Brescovit A.D."/>
            <person name="Santos A.J."/>
        </authorList>
    </citation>
    <scope>NUCLEOTIDE SEQUENCE [LARGE SCALE GENOMIC DNA]</scope>
</reference>
<sequence length="421" mass="46209">MELAYMAQHGVYLSIHGAKPSSTRHKTTWLASKPQRHAKPPIGLRSCRASGFSAQEVGTHADNLRSRAIARLGIHLQDGRASAHTTVVPLERRSPLKASLEAAKAVAKDKVPTGSAADKVKDGASSSSVEAVKSIEALGEEKTMGRARLPDGQGSARTLSRQRYRAKKERRPYLGPDRGKRVGRPGKLDIGQGSSSTLFRQRRAMQEAAAKQLALEAGDAAALARQEAHQKALYEQNKVTVATSRQRSRLRERGWSEMRIWRTLPGDARRASNKIRERLDKEIKAANADPREFYPEYSNDRVGENALTTARQRLRMKGIKEDVIFQQYPGKTPLDRPRRGRPPVYKGPGQVPAKFQPGRYVRVGGTSRVSDSALPLLTASRAAPQVGSLGRAAPSNSANIASSETPHRMLDFDLNLPPPEH</sequence>
<feature type="region of interest" description="Disordered" evidence="1">
    <location>
        <begin position="107"/>
        <end position="129"/>
    </location>
</feature>
<feature type="region of interest" description="Disordered" evidence="1">
    <location>
        <begin position="329"/>
        <end position="356"/>
    </location>
</feature>
<dbReference type="EMBL" id="CCYA01000181">
    <property type="protein sequence ID" value="CEH12705.1"/>
    <property type="molecule type" value="Genomic_DNA"/>
</dbReference>
<name>A0A0P1BAQ1_9BASI</name>
<evidence type="ECO:0000313" key="3">
    <source>
        <dbReference type="Proteomes" id="UP000054845"/>
    </source>
</evidence>
<organism evidence="2 3">
    <name type="scientific">Ceraceosorus bombacis</name>
    <dbReference type="NCBI Taxonomy" id="401625"/>
    <lineage>
        <taxon>Eukaryota</taxon>
        <taxon>Fungi</taxon>
        <taxon>Dikarya</taxon>
        <taxon>Basidiomycota</taxon>
        <taxon>Ustilaginomycotina</taxon>
        <taxon>Exobasidiomycetes</taxon>
        <taxon>Ceraceosorales</taxon>
        <taxon>Ceraceosoraceae</taxon>
        <taxon>Ceraceosorus</taxon>
    </lineage>
</organism>
<accession>A0A0P1BAQ1</accession>
<feature type="region of interest" description="Disordered" evidence="1">
    <location>
        <begin position="141"/>
        <end position="193"/>
    </location>
</feature>
<keyword evidence="3" id="KW-1185">Reference proteome</keyword>
<proteinExistence type="predicted"/>
<feature type="compositionally biased region" description="Low complexity" evidence="1">
    <location>
        <begin position="392"/>
        <end position="403"/>
    </location>
</feature>
<protein>
    <submittedName>
        <fullName evidence="2">Uncharacterized protein</fullName>
    </submittedName>
</protein>
<dbReference type="OrthoDB" id="10359321at2759"/>
<feature type="region of interest" description="Disordered" evidence="1">
    <location>
        <begin position="384"/>
        <end position="421"/>
    </location>
</feature>
<dbReference type="AlphaFoldDB" id="A0A0P1BAQ1"/>
<evidence type="ECO:0000256" key="1">
    <source>
        <dbReference type="SAM" id="MobiDB-lite"/>
    </source>
</evidence>
<feature type="compositionally biased region" description="Basic residues" evidence="1">
    <location>
        <begin position="160"/>
        <end position="170"/>
    </location>
</feature>
<evidence type="ECO:0000313" key="2">
    <source>
        <dbReference type="EMBL" id="CEH12705.1"/>
    </source>
</evidence>